<proteinExistence type="predicted"/>
<protein>
    <submittedName>
        <fullName evidence="1">Uncharacterized protein</fullName>
    </submittedName>
</protein>
<dbReference type="RefSeq" id="WP_168136083.1">
    <property type="nucleotide sequence ID" value="NZ_JAAVJH010000020.1"/>
</dbReference>
<sequence length="59" mass="6454">MNDAFAAGQSLGALRKGTAIDCPIDHSEIMLRLSWMDGFSKGRCILAKAADWGELSIWQ</sequence>
<accession>A0ABX1CW68</accession>
<organism evidence="1 2">
    <name type="scientific">Sphingomonas corticis</name>
    <dbReference type="NCBI Taxonomy" id="2722791"/>
    <lineage>
        <taxon>Bacteria</taxon>
        <taxon>Pseudomonadati</taxon>
        <taxon>Pseudomonadota</taxon>
        <taxon>Alphaproteobacteria</taxon>
        <taxon>Sphingomonadales</taxon>
        <taxon>Sphingomonadaceae</taxon>
        <taxon>Sphingomonas</taxon>
    </lineage>
</organism>
<keyword evidence="2" id="KW-1185">Reference proteome</keyword>
<dbReference type="EMBL" id="JAAVJH010000020">
    <property type="protein sequence ID" value="NJR80530.1"/>
    <property type="molecule type" value="Genomic_DNA"/>
</dbReference>
<evidence type="ECO:0000313" key="1">
    <source>
        <dbReference type="EMBL" id="NJR80530.1"/>
    </source>
</evidence>
<gene>
    <name evidence="1" type="ORF">HBH26_18290</name>
</gene>
<dbReference type="Proteomes" id="UP000732399">
    <property type="component" value="Unassembled WGS sequence"/>
</dbReference>
<name>A0ABX1CW68_9SPHN</name>
<reference evidence="1 2" key="1">
    <citation type="submission" date="2020-03" db="EMBL/GenBank/DDBJ databases">
        <authorList>
            <person name="Wang L."/>
            <person name="He N."/>
            <person name="Li Y."/>
            <person name="Fang Y."/>
            <person name="Zhang F."/>
        </authorList>
    </citation>
    <scope>NUCLEOTIDE SEQUENCE [LARGE SCALE GENOMIC DNA]</scope>
    <source>
        <strain evidence="1 2">36D10-4-7</strain>
    </source>
</reference>
<comment type="caution">
    <text evidence="1">The sequence shown here is derived from an EMBL/GenBank/DDBJ whole genome shotgun (WGS) entry which is preliminary data.</text>
</comment>
<evidence type="ECO:0000313" key="2">
    <source>
        <dbReference type="Proteomes" id="UP000732399"/>
    </source>
</evidence>